<evidence type="ECO:0000313" key="2">
    <source>
        <dbReference type="EMBL" id="KON31283.1"/>
    </source>
</evidence>
<sequence length="523" mass="58802">MGPKRKAIPYATADERRDLPFTEDMELASLFALAEARSAGDPLQAISRVCYPLHIRPWEGGALLIDQLGLSHASIRYRVIPDVDDFKRALAASSDDPYALREVLNEKGAVFKGFSDQKRVRIDGLIVRPGKSGNLSELLGSGGDLEAGDKPEVFKPVLRRGDLGSVVRSIQSLRRDIKGDLRSLEGAKRSLMAALLRSRRALEGEIQAIRDEGIKAKAQLKEEYEEAKVRYRGPLDERLKEIREEYREKAAPLVRERRNVGRRLAKLRKKLGVPDTEESSSAEEAPLSEIEGLEARLGEVEGSIGTLRAWRDGEARQTLSRYRADLKLEADKIESEEARILREVQGREAEISKLEEAARGVASQIDRLIRSKKGKLNSLSRLRFDVEAEAMDLYVPFYVFRYGGKRFDFHPPVVASSSRGLISRFRRMLAENLQSKMAQLIRPRAGFVEELLGKAVRALRGGRDHASEYRLAEEGLNLLRSRAAVDKIMAGLVKIRREGWISDDEYIRLQEALVENLGLISRP</sequence>
<comment type="caution">
    <text evidence="2">The sequence shown here is derived from an EMBL/GenBank/DDBJ whole genome shotgun (WGS) entry which is preliminary data.</text>
</comment>
<name>A0A0M0BRR1_9ARCH</name>
<gene>
    <name evidence="2" type="ORF">AC482_01295</name>
</gene>
<keyword evidence="1" id="KW-0175">Coiled coil</keyword>
<evidence type="ECO:0000256" key="1">
    <source>
        <dbReference type="SAM" id="Coils"/>
    </source>
</evidence>
<evidence type="ECO:0000313" key="3">
    <source>
        <dbReference type="Proteomes" id="UP000037210"/>
    </source>
</evidence>
<dbReference type="Proteomes" id="UP000037210">
    <property type="component" value="Unassembled WGS sequence"/>
</dbReference>
<reference evidence="2 3" key="1">
    <citation type="submission" date="2015-06" db="EMBL/GenBank/DDBJ databases">
        <title>New insights into the roles of widespread benthic archaea in carbon and nitrogen cycling.</title>
        <authorList>
            <person name="Lazar C.S."/>
            <person name="Baker B.J."/>
            <person name="Seitz K.W."/>
            <person name="Hyde A.S."/>
            <person name="Dick G.J."/>
            <person name="Hinrichs K.-U."/>
            <person name="Teske A.P."/>
        </authorList>
    </citation>
    <scope>NUCLEOTIDE SEQUENCE [LARGE SCALE GENOMIC DNA]</scope>
    <source>
        <strain evidence="2">DG-45</strain>
    </source>
</reference>
<organism evidence="2 3">
    <name type="scientific">miscellaneous Crenarchaeota group-15 archaeon DG-45</name>
    <dbReference type="NCBI Taxonomy" id="1685127"/>
    <lineage>
        <taxon>Archaea</taxon>
        <taxon>Candidatus Bathyarchaeota</taxon>
        <taxon>MCG-15</taxon>
    </lineage>
</organism>
<feature type="coiled-coil region" evidence="1">
    <location>
        <begin position="192"/>
        <end position="230"/>
    </location>
</feature>
<dbReference type="AlphaFoldDB" id="A0A0M0BRR1"/>
<proteinExistence type="predicted"/>
<dbReference type="EMBL" id="LFWZ01000008">
    <property type="protein sequence ID" value="KON31283.1"/>
    <property type="molecule type" value="Genomic_DNA"/>
</dbReference>
<accession>A0A0M0BRR1</accession>
<protein>
    <submittedName>
        <fullName evidence="2">Uncharacterized protein</fullName>
    </submittedName>
</protein>